<dbReference type="InterPro" id="IPR002477">
    <property type="entry name" value="Peptidoglycan-bd-like"/>
</dbReference>
<evidence type="ECO:0000256" key="3">
    <source>
        <dbReference type="ARBA" id="ARBA00022801"/>
    </source>
</evidence>
<dbReference type="InterPro" id="IPR036366">
    <property type="entry name" value="PGBDSf"/>
</dbReference>
<feature type="region of interest" description="Disordered" evidence="5">
    <location>
        <begin position="1"/>
        <end position="30"/>
    </location>
</feature>
<feature type="compositionally biased region" description="Polar residues" evidence="5">
    <location>
        <begin position="1"/>
        <end position="21"/>
    </location>
</feature>
<dbReference type="PANTHER" id="PTHR47053:SF1">
    <property type="entry name" value="MUREIN DD-ENDOPEPTIDASE MEPH-RELATED"/>
    <property type="match status" value="1"/>
</dbReference>
<organism evidence="8">
    <name type="scientific">Acididesulfobacillus acetoxydans</name>
    <dbReference type="NCBI Taxonomy" id="1561005"/>
    <lineage>
        <taxon>Bacteria</taxon>
        <taxon>Bacillati</taxon>
        <taxon>Bacillota</taxon>
        <taxon>Clostridia</taxon>
        <taxon>Eubacteriales</taxon>
        <taxon>Peptococcaceae</taxon>
        <taxon>Acididesulfobacillus</taxon>
    </lineage>
</organism>
<reference evidence="9" key="1">
    <citation type="submission" date="2014-11" db="EMBL/GenBank/DDBJ databases">
        <authorList>
            <person name="Hornung B.V."/>
        </authorList>
    </citation>
    <scope>NUCLEOTIDE SEQUENCE</scope>
    <source>
        <strain evidence="9">INE</strain>
    </source>
</reference>
<evidence type="ECO:0000256" key="5">
    <source>
        <dbReference type="SAM" id="MobiDB-lite"/>
    </source>
</evidence>
<evidence type="ECO:0000313" key="9">
    <source>
        <dbReference type="EMBL" id="CEJ08288.1"/>
    </source>
</evidence>
<dbReference type="Pfam" id="PF01471">
    <property type="entry name" value="PG_binding_1"/>
    <property type="match status" value="1"/>
</dbReference>
<evidence type="ECO:0000259" key="7">
    <source>
        <dbReference type="PROSITE" id="PS51935"/>
    </source>
</evidence>
<dbReference type="Proteomes" id="UP001071230">
    <property type="component" value="Unassembled WGS sequence"/>
</dbReference>
<evidence type="ECO:0000256" key="4">
    <source>
        <dbReference type="ARBA" id="ARBA00022807"/>
    </source>
</evidence>
<name>A0A8S0W3N8_9FIRM</name>
<dbReference type="SUPFAM" id="SSF47090">
    <property type="entry name" value="PGBD-like"/>
    <property type="match status" value="1"/>
</dbReference>
<gene>
    <name evidence="8" type="ORF">DEACI_2538</name>
    <name evidence="9" type="ORF">DEACI_2764</name>
</gene>
<dbReference type="InterPro" id="IPR000064">
    <property type="entry name" value="NLP_P60_dom"/>
</dbReference>
<keyword evidence="3 9" id="KW-0378">Hydrolase</keyword>
<dbReference type="PANTHER" id="PTHR47053">
    <property type="entry name" value="MUREIN DD-ENDOPEPTIDASE MEPH-RELATED"/>
    <property type="match status" value="1"/>
</dbReference>
<dbReference type="Gene3D" id="3.90.1720.10">
    <property type="entry name" value="endopeptidase domain like (from Nostoc punctiforme)"/>
    <property type="match status" value="1"/>
</dbReference>
<dbReference type="EMBL" id="LR746496">
    <property type="protein sequence ID" value="CAA7601868.1"/>
    <property type="molecule type" value="Genomic_DNA"/>
</dbReference>
<dbReference type="Pfam" id="PF00877">
    <property type="entry name" value="NLPC_P60"/>
    <property type="match status" value="1"/>
</dbReference>
<dbReference type="InterPro" id="IPR038765">
    <property type="entry name" value="Papain-like_cys_pep_sf"/>
</dbReference>
<dbReference type="Proteomes" id="UP000836597">
    <property type="component" value="Chromosome"/>
</dbReference>
<dbReference type="KEGG" id="aacx:DEACI_2538"/>
<evidence type="ECO:0000313" key="10">
    <source>
        <dbReference type="Proteomes" id="UP001071230"/>
    </source>
</evidence>
<feature type="transmembrane region" description="Helical" evidence="6">
    <location>
        <begin position="34"/>
        <end position="55"/>
    </location>
</feature>
<comment type="similarity">
    <text evidence="1">Belongs to the peptidase C40 family.</text>
</comment>
<dbReference type="EMBL" id="CDGJ01000078">
    <property type="protein sequence ID" value="CEJ08288.1"/>
    <property type="molecule type" value="Genomic_DNA"/>
</dbReference>
<dbReference type="RefSeq" id="WP_306425067.1">
    <property type="nucleotide sequence ID" value="NZ_CDGJ01000078.1"/>
</dbReference>
<keyword evidence="6" id="KW-0812">Transmembrane</keyword>
<dbReference type="Gene3D" id="1.10.101.10">
    <property type="entry name" value="PGBD-like superfamily/PGBD"/>
    <property type="match status" value="1"/>
</dbReference>
<keyword evidence="2" id="KW-0645">Protease</keyword>
<keyword evidence="10" id="KW-1185">Reference proteome</keyword>
<dbReference type="GO" id="GO:0006508">
    <property type="term" value="P:proteolysis"/>
    <property type="evidence" value="ECO:0007669"/>
    <property type="project" value="UniProtKB-KW"/>
</dbReference>
<evidence type="ECO:0000256" key="1">
    <source>
        <dbReference type="ARBA" id="ARBA00007074"/>
    </source>
</evidence>
<feature type="domain" description="NlpC/P60" evidence="7">
    <location>
        <begin position="131"/>
        <end position="251"/>
    </location>
</feature>
<dbReference type="InterPro" id="IPR036365">
    <property type="entry name" value="PGBD-like_sf"/>
</dbReference>
<keyword evidence="4" id="KW-0788">Thiol protease</keyword>
<reference evidence="8" key="2">
    <citation type="submission" date="2020-01" db="EMBL/GenBank/DDBJ databases">
        <authorList>
            <person name="Hornung B."/>
        </authorList>
    </citation>
    <scope>NUCLEOTIDE SEQUENCE</scope>
    <source>
        <strain evidence="8">PacBioINE</strain>
    </source>
</reference>
<dbReference type="InterPro" id="IPR051202">
    <property type="entry name" value="Peptidase_C40"/>
</dbReference>
<dbReference type="AlphaFoldDB" id="A0A8S0W3N8"/>
<dbReference type="GO" id="GO:0008234">
    <property type="term" value="F:cysteine-type peptidase activity"/>
    <property type="evidence" value="ECO:0007669"/>
    <property type="project" value="UniProtKB-KW"/>
</dbReference>
<sequence length="251" mass="26724">MQNWTNRSQAFTVQTQGQSENRSSRGEWSSPGKALIIAGLVVLGSMAFASSAQAAPLMEMGSRGNDVRVLQTELSHLGYAVGPLDGIFGPKTLAAVKSFQHNDHLQADGMAGPLTQSALDKLQAGSASQRSAKIQGIVTEAKKFIGTPYVWGGTSPSGFDCSGFTQYVYASQGVELPRVSRDQAQIGSPVSASDLQAGDLVFFSFSGGVVDHVGIYLGKGQFISATTHKGVTVYPFSPYWWHAYKGARRVL</sequence>
<keyword evidence="6" id="KW-1133">Transmembrane helix</keyword>
<proteinExistence type="inferred from homology"/>
<keyword evidence="6" id="KW-0472">Membrane</keyword>
<evidence type="ECO:0000256" key="6">
    <source>
        <dbReference type="SAM" id="Phobius"/>
    </source>
</evidence>
<evidence type="ECO:0000256" key="2">
    <source>
        <dbReference type="ARBA" id="ARBA00022670"/>
    </source>
</evidence>
<evidence type="ECO:0000313" key="8">
    <source>
        <dbReference type="EMBL" id="CAA7601868.1"/>
    </source>
</evidence>
<dbReference type="PROSITE" id="PS51935">
    <property type="entry name" value="NLPC_P60"/>
    <property type="match status" value="1"/>
</dbReference>
<dbReference type="SUPFAM" id="SSF54001">
    <property type="entry name" value="Cysteine proteinases"/>
    <property type="match status" value="1"/>
</dbReference>
<accession>A0A8S0W3N8</accession>
<protein>
    <submittedName>
        <fullName evidence="9">Cell wall-associated hydrolase, invasion-associated protein</fullName>
    </submittedName>
    <submittedName>
        <fullName evidence="8">Peptidoglycan binding-like</fullName>
    </submittedName>
</protein>